<comment type="similarity">
    <text evidence="5 12">Belongs to the purine/pyrimidine phosphoribosyltransferase family.</text>
</comment>
<dbReference type="InterPro" id="IPR005764">
    <property type="entry name" value="Ade_phspho_trans"/>
</dbReference>
<evidence type="ECO:0000256" key="4">
    <source>
        <dbReference type="ARBA" id="ARBA00004659"/>
    </source>
</evidence>
<dbReference type="UniPathway" id="UPA00588">
    <property type="reaction ID" value="UER00646"/>
</dbReference>
<dbReference type="GO" id="GO:0016208">
    <property type="term" value="F:AMP binding"/>
    <property type="evidence" value="ECO:0007669"/>
    <property type="project" value="TreeGrafter"/>
</dbReference>
<dbReference type="SUPFAM" id="SSF53271">
    <property type="entry name" value="PRTase-like"/>
    <property type="match status" value="1"/>
</dbReference>
<dbReference type="Proteomes" id="UP000292423">
    <property type="component" value="Unassembled WGS sequence"/>
</dbReference>
<evidence type="ECO:0000256" key="5">
    <source>
        <dbReference type="ARBA" id="ARBA00008391"/>
    </source>
</evidence>
<comment type="caution">
    <text evidence="14">The sequence shown here is derived from an EMBL/GenBank/DDBJ whole genome shotgun (WGS) entry which is preliminary data.</text>
</comment>
<dbReference type="Pfam" id="PF00156">
    <property type="entry name" value="Pribosyltran"/>
    <property type="match status" value="1"/>
</dbReference>
<dbReference type="PANTHER" id="PTHR32315:SF3">
    <property type="entry name" value="ADENINE PHOSPHORIBOSYLTRANSFERASE"/>
    <property type="match status" value="1"/>
</dbReference>
<protein>
    <recommendedName>
        <fullName evidence="7 12">Adenine phosphoribosyltransferase</fullName>
        <shortName evidence="12">APRT</shortName>
        <ecNumber evidence="7 12">2.4.2.7</ecNumber>
    </recommendedName>
</protein>
<evidence type="ECO:0000256" key="11">
    <source>
        <dbReference type="ARBA" id="ARBA00022726"/>
    </source>
</evidence>
<name>A0A4Q7YHR8_9GAMM</name>
<proteinExistence type="inferred from homology"/>
<evidence type="ECO:0000256" key="2">
    <source>
        <dbReference type="ARBA" id="ARBA00003968"/>
    </source>
</evidence>
<dbReference type="GO" id="GO:0005737">
    <property type="term" value="C:cytoplasm"/>
    <property type="evidence" value="ECO:0007669"/>
    <property type="project" value="UniProtKB-SubCell"/>
</dbReference>
<comment type="catalytic activity">
    <reaction evidence="1 12">
        <text>AMP + diphosphate = 5-phospho-alpha-D-ribose 1-diphosphate + adenine</text>
        <dbReference type="Rhea" id="RHEA:16609"/>
        <dbReference type="ChEBI" id="CHEBI:16708"/>
        <dbReference type="ChEBI" id="CHEBI:33019"/>
        <dbReference type="ChEBI" id="CHEBI:58017"/>
        <dbReference type="ChEBI" id="CHEBI:456215"/>
        <dbReference type="EC" id="2.4.2.7"/>
    </reaction>
</comment>
<dbReference type="GO" id="GO:0044209">
    <property type="term" value="P:AMP salvage"/>
    <property type="evidence" value="ECO:0007669"/>
    <property type="project" value="UniProtKB-UniRule"/>
</dbReference>
<dbReference type="NCBIfam" id="NF002636">
    <property type="entry name" value="PRK02304.1-5"/>
    <property type="match status" value="1"/>
</dbReference>
<sequence length="173" mass="19070">MPLSELEQHIRCIPDFPKPGILFRDMTPLLHDRFRDTIDAVIALFSVEEWQGIDAIVGVESRGFILAGGLSYALDKGLLVVRKPGKLPPPHHTVSYALEYGQDSLQMSSNFTPQRVLIADDVLATGGTLRATCELCERCGHTVVGTATLINLAGLNDFMWNGLRNRALFTYGD</sequence>
<evidence type="ECO:0000259" key="13">
    <source>
        <dbReference type="Pfam" id="PF00156"/>
    </source>
</evidence>
<comment type="function">
    <text evidence="2 12">Catalyzes a salvage reaction resulting in the formation of AMP, that is energically less costly than de novo synthesis.</text>
</comment>
<evidence type="ECO:0000256" key="6">
    <source>
        <dbReference type="ARBA" id="ARBA00011738"/>
    </source>
</evidence>
<evidence type="ECO:0000256" key="8">
    <source>
        <dbReference type="ARBA" id="ARBA00022490"/>
    </source>
</evidence>
<dbReference type="Gene3D" id="3.40.50.2020">
    <property type="match status" value="1"/>
</dbReference>
<accession>A0A4Q7YHR8</accession>
<dbReference type="EMBL" id="SHKX01000016">
    <property type="protein sequence ID" value="RZU36957.1"/>
    <property type="molecule type" value="Genomic_DNA"/>
</dbReference>
<comment type="pathway">
    <text evidence="4 12">Purine metabolism; AMP biosynthesis via salvage pathway; AMP from adenine: step 1/1.</text>
</comment>
<comment type="subcellular location">
    <subcellularLocation>
        <location evidence="3 12">Cytoplasm</location>
    </subcellularLocation>
</comment>
<feature type="domain" description="Phosphoribosyltransferase" evidence="13">
    <location>
        <begin position="46"/>
        <end position="151"/>
    </location>
</feature>
<dbReference type="OrthoDB" id="9803963at2"/>
<dbReference type="HAMAP" id="MF_00004">
    <property type="entry name" value="Aden_phosphoribosyltr"/>
    <property type="match status" value="1"/>
</dbReference>
<dbReference type="AlphaFoldDB" id="A0A4Q7YHR8"/>
<dbReference type="RefSeq" id="WP_130415595.1">
    <property type="nucleotide sequence ID" value="NZ_SHKX01000016.1"/>
</dbReference>
<comment type="subunit">
    <text evidence="6 12">Homodimer.</text>
</comment>
<keyword evidence="9 12" id="KW-0328">Glycosyltransferase</keyword>
<evidence type="ECO:0000256" key="3">
    <source>
        <dbReference type="ARBA" id="ARBA00004496"/>
    </source>
</evidence>
<dbReference type="EC" id="2.4.2.7" evidence="7 12"/>
<organism evidence="14 15">
    <name type="scientific">Fluviicoccus keumensis</name>
    <dbReference type="NCBI Taxonomy" id="1435465"/>
    <lineage>
        <taxon>Bacteria</taxon>
        <taxon>Pseudomonadati</taxon>
        <taxon>Pseudomonadota</taxon>
        <taxon>Gammaproteobacteria</taxon>
        <taxon>Moraxellales</taxon>
        <taxon>Moraxellaceae</taxon>
        <taxon>Fluviicoccus</taxon>
    </lineage>
</organism>
<keyword evidence="10 12" id="KW-0808">Transferase</keyword>
<evidence type="ECO:0000256" key="10">
    <source>
        <dbReference type="ARBA" id="ARBA00022679"/>
    </source>
</evidence>
<keyword evidence="15" id="KW-1185">Reference proteome</keyword>
<dbReference type="GO" id="GO:0006166">
    <property type="term" value="P:purine ribonucleoside salvage"/>
    <property type="evidence" value="ECO:0007669"/>
    <property type="project" value="UniProtKB-KW"/>
</dbReference>
<evidence type="ECO:0000256" key="7">
    <source>
        <dbReference type="ARBA" id="ARBA00011893"/>
    </source>
</evidence>
<dbReference type="InterPro" id="IPR050054">
    <property type="entry name" value="UPRTase/APRTase"/>
</dbReference>
<keyword evidence="11 12" id="KW-0660">Purine salvage</keyword>
<evidence type="ECO:0000313" key="14">
    <source>
        <dbReference type="EMBL" id="RZU36957.1"/>
    </source>
</evidence>
<dbReference type="CDD" id="cd06223">
    <property type="entry name" value="PRTases_typeI"/>
    <property type="match status" value="1"/>
</dbReference>
<gene>
    <name evidence="12" type="primary">apt</name>
    <name evidence="14" type="ORF">EV700_3170</name>
</gene>
<dbReference type="InterPro" id="IPR000836">
    <property type="entry name" value="PRTase_dom"/>
</dbReference>
<dbReference type="GO" id="GO:0006168">
    <property type="term" value="P:adenine salvage"/>
    <property type="evidence" value="ECO:0007669"/>
    <property type="project" value="InterPro"/>
</dbReference>
<dbReference type="GO" id="GO:0003999">
    <property type="term" value="F:adenine phosphoribosyltransferase activity"/>
    <property type="evidence" value="ECO:0007669"/>
    <property type="project" value="UniProtKB-UniRule"/>
</dbReference>
<evidence type="ECO:0000313" key="15">
    <source>
        <dbReference type="Proteomes" id="UP000292423"/>
    </source>
</evidence>
<evidence type="ECO:0000256" key="12">
    <source>
        <dbReference type="HAMAP-Rule" id="MF_00004"/>
    </source>
</evidence>
<evidence type="ECO:0000256" key="1">
    <source>
        <dbReference type="ARBA" id="ARBA00000868"/>
    </source>
</evidence>
<keyword evidence="8 12" id="KW-0963">Cytoplasm</keyword>
<dbReference type="FunFam" id="3.40.50.2020:FF:000004">
    <property type="entry name" value="Adenine phosphoribosyltransferase"/>
    <property type="match status" value="1"/>
</dbReference>
<reference evidence="14 15" key="1">
    <citation type="submission" date="2019-02" db="EMBL/GenBank/DDBJ databases">
        <title>Genomic Encyclopedia of Type Strains, Phase IV (KMG-IV): sequencing the most valuable type-strain genomes for metagenomic binning, comparative biology and taxonomic classification.</title>
        <authorList>
            <person name="Goeker M."/>
        </authorList>
    </citation>
    <scope>NUCLEOTIDE SEQUENCE [LARGE SCALE GENOMIC DNA]</scope>
    <source>
        <strain evidence="14 15">DSM 105135</strain>
    </source>
</reference>
<evidence type="ECO:0000256" key="9">
    <source>
        <dbReference type="ARBA" id="ARBA00022676"/>
    </source>
</evidence>
<dbReference type="GO" id="GO:0002055">
    <property type="term" value="F:adenine binding"/>
    <property type="evidence" value="ECO:0007669"/>
    <property type="project" value="TreeGrafter"/>
</dbReference>
<dbReference type="PANTHER" id="PTHR32315">
    <property type="entry name" value="ADENINE PHOSPHORIBOSYLTRANSFERASE"/>
    <property type="match status" value="1"/>
</dbReference>
<dbReference type="InterPro" id="IPR029057">
    <property type="entry name" value="PRTase-like"/>
</dbReference>